<evidence type="ECO:0000313" key="2">
    <source>
        <dbReference type="EnsemblMetazoa" id="PPA20527.1"/>
    </source>
</evidence>
<reference evidence="3" key="1">
    <citation type="journal article" date="2008" name="Nat. Genet.">
        <title>The Pristionchus pacificus genome provides a unique perspective on nematode lifestyle and parasitism.</title>
        <authorList>
            <person name="Dieterich C."/>
            <person name="Clifton S.W."/>
            <person name="Schuster L.N."/>
            <person name="Chinwalla A."/>
            <person name="Delehaunty K."/>
            <person name="Dinkelacker I."/>
            <person name="Fulton L."/>
            <person name="Fulton R."/>
            <person name="Godfrey J."/>
            <person name="Minx P."/>
            <person name="Mitreva M."/>
            <person name="Roeseler W."/>
            <person name="Tian H."/>
            <person name="Witte H."/>
            <person name="Yang S.P."/>
            <person name="Wilson R.K."/>
            <person name="Sommer R.J."/>
        </authorList>
    </citation>
    <scope>NUCLEOTIDE SEQUENCE [LARGE SCALE GENOMIC DNA]</scope>
    <source>
        <strain evidence="3">PS312</strain>
    </source>
</reference>
<keyword evidence="3" id="KW-1185">Reference proteome</keyword>
<sequence>MFALELDKFMQDMLASQATQLRELQHVIGFIDKFISNYKHSLRKRVPVESLIGSVDSDDELPVSPASSSDEPLNSFTAPVIDQEAPSLAMMHTPQGMISIPLRLPPSEAQNPNLTADNTRKVSNQLGCTPKQLESW</sequence>
<evidence type="ECO:0000256" key="1">
    <source>
        <dbReference type="SAM" id="MobiDB-lite"/>
    </source>
</evidence>
<dbReference type="EnsemblMetazoa" id="PPA20527.1">
    <property type="protein sequence ID" value="PPA20527.1"/>
    <property type="gene ID" value="WBGene00110081"/>
</dbReference>
<proteinExistence type="predicted"/>
<accession>A0A2A6D307</accession>
<protein>
    <submittedName>
        <fullName evidence="2">Uncharacterized protein</fullName>
    </submittedName>
</protein>
<organism evidence="2 3">
    <name type="scientific">Pristionchus pacificus</name>
    <name type="common">Parasitic nematode worm</name>
    <dbReference type="NCBI Taxonomy" id="54126"/>
    <lineage>
        <taxon>Eukaryota</taxon>
        <taxon>Metazoa</taxon>
        <taxon>Ecdysozoa</taxon>
        <taxon>Nematoda</taxon>
        <taxon>Chromadorea</taxon>
        <taxon>Rhabditida</taxon>
        <taxon>Rhabditina</taxon>
        <taxon>Diplogasteromorpha</taxon>
        <taxon>Diplogasteroidea</taxon>
        <taxon>Neodiplogasteridae</taxon>
        <taxon>Pristionchus</taxon>
    </lineage>
</organism>
<gene>
    <name evidence="2" type="primary">WBGene00110081</name>
</gene>
<name>A0A2A6D307_PRIPA</name>
<feature type="region of interest" description="Disordered" evidence="1">
    <location>
        <begin position="101"/>
        <end position="136"/>
    </location>
</feature>
<dbReference type="Proteomes" id="UP000005239">
    <property type="component" value="Unassembled WGS sequence"/>
</dbReference>
<feature type="compositionally biased region" description="Polar residues" evidence="1">
    <location>
        <begin position="108"/>
        <end position="136"/>
    </location>
</feature>
<reference evidence="2" key="2">
    <citation type="submission" date="2022-06" db="UniProtKB">
        <authorList>
            <consortium name="EnsemblMetazoa"/>
        </authorList>
    </citation>
    <scope>IDENTIFICATION</scope>
    <source>
        <strain evidence="2">PS312</strain>
    </source>
</reference>
<feature type="compositionally biased region" description="Polar residues" evidence="1">
    <location>
        <begin position="65"/>
        <end position="75"/>
    </location>
</feature>
<dbReference type="AlphaFoldDB" id="A0A2A6D307"/>
<evidence type="ECO:0000313" key="3">
    <source>
        <dbReference type="Proteomes" id="UP000005239"/>
    </source>
</evidence>
<feature type="region of interest" description="Disordered" evidence="1">
    <location>
        <begin position="54"/>
        <end position="75"/>
    </location>
</feature>
<accession>A0A8R1UFK0</accession>